<protein>
    <submittedName>
        <fullName evidence="1">Uncharacterized protein</fullName>
    </submittedName>
</protein>
<organism evidence="1 2">
    <name type="scientific">Marmota monax</name>
    <name type="common">Woodchuck</name>
    <dbReference type="NCBI Taxonomy" id="9995"/>
    <lineage>
        <taxon>Eukaryota</taxon>
        <taxon>Metazoa</taxon>
        <taxon>Chordata</taxon>
        <taxon>Craniata</taxon>
        <taxon>Vertebrata</taxon>
        <taxon>Euteleostomi</taxon>
        <taxon>Mammalia</taxon>
        <taxon>Eutheria</taxon>
        <taxon>Euarchontoglires</taxon>
        <taxon>Glires</taxon>
        <taxon>Rodentia</taxon>
        <taxon>Sciuromorpha</taxon>
        <taxon>Sciuridae</taxon>
        <taxon>Xerinae</taxon>
        <taxon>Marmotini</taxon>
        <taxon>Marmota</taxon>
    </lineage>
</organism>
<evidence type="ECO:0000313" key="2">
    <source>
        <dbReference type="Proteomes" id="UP000335636"/>
    </source>
</evidence>
<dbReference type="PANTHER" id="PTHR22605:SF16">
    <property type="entry name" value="E3 UBIQUITIN-PROTEIN LIGASE RNF213"/>
    <property type="match status" value="1"/>
</dbReference>
<dbReference type="PANTHER" id="PTHR22605">
    <property type="entry name" value="RZ-TYPE DOMAIN-CONTAINING PROTEIN"/>
    <property type="match status" value="1"/>
</dbReference>
<name>A0A5E4CLX6_MARMO</name>
<comment type="caution">
    <text evidence="1">The sequence shown here is derived from an EMBL/GenBank/DDBJ whole genome shotgun (WGS) entry which is preliminary data.</text>
</comment>
<keyword evidence="2" id="KW-1185">Reference proteome</keyword>
<dbReference type="GO" id="GO:0016887">
    <property type="term" value="F:ATP hydrolysis activity"/>
    <property type="evidence" value="ECO:0007669"/>
    <property type="project" value="InterPro"/>
</dbReference>
<dbReference type="GO" id="GO:0006511">
    <property type="term" value="P:ubiquitin-dependent protein catabolic process"/>
    <property type="evidence" value="ECO:0007669"/>
    <property type="project" value="TreeGrafter"/>
</dbReference>
<dbReference type="GO" id="GO:0004842">
    <property type="term" value="F:ubiquitin-protein transferase activity"/>
    <property type="evidence" value="ECO:0007669"/>
    <property type="project" value="InterPro"/>
</dbReference>
<dbReference type="GO" id="GO:0005829">
    <property type="term" value="C:cytosol"/>
    <property type="evidence" value="ECO:0007669"/>
    <property type="project" value="TreeGrafter"/>
</dbReference>
<accession>A0A5E4CLX6</accession>
<sequence length="91" mass="10968">MVVLLNLQHLYESLYDALNQYYIYFGDQKYEDLGLCTHHVKCQVHLDFHLLVIKEKNMVYDQFPMPLINQLEKKYLNLSSVLQGWQKYIVQ</sequence>
<dbReference type="AlphaFoldDB" id="A0A5E4CLX6"/>
<dbReference type="GO" id="GO:0016020">
    <property type="term" value="C:membrane"/>
    <property type="evidence" value="ECO:0007669"/>
    <property type="project" value="TreeGrafter"/>
</dbReference>
<dbReference type="InterPro" id="IPR031248">
    <property type="entry name" value="RNF213"/>
</dbReference>
<dbReference type="Proteomes" id="UP000335636">
    <property type="component" value="Unassembled WGS sequence"/>
</dbReference>
<evidence type="ECO:0000313" key="1">
    <source>
        <dbReference type="EMBL" id="VTJ82904.1"/>
    </source>
</evidence>
<dbReference type="EMBL" id="CABDUW010001597">
    <property type="protein sequence ID" value="VTJ82904.1"/>
    <property type="molecule type" value="Genomic_DNA"/>
</dbReference>
<dbReference type="GO" id="GO:0005730">
    <property type="term" value="C:nucleolus"/>
    <property type="evidence" value="ECO:0007669"/>
    <property type="project" value="TreeGrafter"/>
</dbReference>
<dbReference type="GO" id="GO:2000051">
    <property type="term" value="P:negative regulation of non-canonical Wnt signaling pathway"/>
    <property type="evidence" value="ECO:0007669"/>
    <property type="project" value="TreeGrafter"/>
</dbReference>
<reference evidence="1" key="1">
    <citation type="submission" date="2019-04" db="EMBL/GenBank/DDBJ databases">
        <authorList>
            <person name="Alioto T."/>
            <person name="Alioto T."/>
        </authorList>
    </citation>
    <scope>NUCLEOTIDE SEQUENCE [LARGE SCALE GENOMIC DNA]</scope>
</reference>
<proteinExistence type="predicted"/>
<gene>
    <name evidence="1" type="ORF">MONAX_5E013298</name>
</gene>
<dbReference type="GO" id="GO:0002040">
    <property type="term" value="P:sprouting angiogenesis"/>
    <property type="evidence" value="ECO:0007669"/>
    <property type="project" value="TreeGrafter"/>
</dbReference>